<sequence>MVLQPPLAGFAAYLGTTTATTSVVQSNGMAGDKAFSPLITTSRLRQAFPVALYFKTFAEASTICGVWVDFLEEAQPFPQLTVHGATTVVEIAGSPQKSPLLVKLEELGYDRKFDQVLQNCKPIFALPYSQYPGLYIDEDAARLSVQGCAARFRRYNIVTNSFATAFEAILRNSYDAHRTRDWHQQIVHYNFCLPDDVLGGKLIPLPPTQAPLPLPGPLVDISHGWEEPYISSSPFVTPVATPSRRTAHEIVSPRTPGRTPAVSSQGLASRLFDASNPAQTAHRVSPQPSDSRSTSSTPTRTTSTFVGAAHRPSTPLARVSQAQTPSSSPSRSHVTQHPKLTSLPEPLRRLIVAFFPDDIRNATLIFAEAQSYENANSACSHVLTELPAWMSVKQFMFGLSYIFDSGNPIDEAQVHTAGNRSSQDESRDE</sequence>
<feature type="compositionally biased region" description="Polar residues" evidence="1">
    <location>
        <begin position="320"/>
        <end position="339"/>
    </location>
</feature>
<dbReference type="AlphaFoldDB" id="A0A0D7AX21"/>
<protein>
    <submittedName>
        <fullName evidence="2">Uncharacterized protein</fullName>
    </submittedName>
</protein>
<evidence type="ECO:0000313" key="2">
    <source>
        <dbReference type="EMBL" id="KIY62545.1"/>
    </source>
</evidence>
<dbReference type="Proteomes" id="UP000054007">
    <property type="component" value="Unassembled WGS sequence"/>
</dbReference>
<gene>
    <name evidence="2" type="ORF">CYLTODRAFT_458892</name>
</gene>
<proteinExistence type="predicted"/>
<dbReference type="EMBL" id="KN880772">
    <property type="protein sequence ID" value="KIY62545.1"/>
    <property type="molecule type" value="Genomic_DNA"/>
</dbReference>
<organism evidence="2 3">
    <name type="scientific">Cylindrobasidium torrendii FP15055 ss-10</name>
    <dbReference type="NCBI Taxonomy" id="1314674"/>
    <lineage>
        <taxon>Eukaryota</taxon>
        <taxon>Fungi</taxon>
        <taxon>Dikarya</taxon>
        <taxon>Basidiomycota</taxon>
        <taxon>Agaricomycotina</taxon>
        <taxon>Agaricomycetes</taxon>
        <taxon>Agaricomycetidae</taxon>
        <taxon>Agaricales</taxon>
        <taxon>Marasmiineae</taxon>
        <taxon>Physalacriaceae</taxon>
        <taxon>Cylindrobasidium</taxon>
    </lineage>
</organism>
<keyword evidence="3" id="KW-1185">Reference proteome</keyword>
<feature type="region of interest" description="Disordered" evidence="1">
    <location>
        <begin position="234"/>
        <end position="341"/>
    </location>
</feature>
<accession>A0A0D7AX21</accession>
<evidence type="ECO:0000313" key="3">
    <source>
        <dbReference type="Proteomes" id="UP000054007"/>
    </source>
</evidence>
<reference evidence="2 3" key="1">
    <citation type="journal article" date="2015" name="Fungal Genet. Biol.">
        <title>Evolution of novel wood decay mechanisms in Agaricales revealed by the genome sequences of Fistulina hepatica and Cylindrobasidium torrendii.</title>
        <authorList>
            <person name="Floudas D."/>
            <person name="Held B.W."/>
            <person name="Riley R."/>
            <person name="Nagy L.G."/>
            <person name="Koehler G."/>
            <person name="Ransdell A.S."/>
            <person name="Younus H."/>
            <person name="Chow J."/>
            <person name="Chiniquy J."/>
            <person name="Lipzen A."/>
            <person name="Tritt A."/>
            <person name="Sun H."/>
            <person name="Haridas S."/>
            <person name="LaButti K."/>
            <person name="Ohm R.A."/>
            <person name="Kues U."/>
            <person name="Blanchette R.A."/>
            <person name="Grigoriev I.V."/>
            <person name="Minto R.E."/>
            <person name="Hibbett D.S."/>
        </authorList>
    </citation>
    <scope>NUCLEOTIDE SEQUENCE [LARGE SCALE GENOMIC DNA]</scope>
    <source>
        <strain evidence="2 3">FP15055 ss-10</strain>
    </source>
</reference>
<evidence type="ECO:0000256" key="1">
    <source>
        <dbReference type="SAM" id="MobiDB-lite"/>
    </source>
</evidence>
<feature type="compositionally biased region" description="Low complexity" evidence="1">
    <location>
        <begin position="288"/>
        <end position="304"/>
    </location>
</feature>
<name>A0A0D7AX21_9AGAR</name>